<feature type="domain" description="BHLH" evidence="1">
    <location>
        <begin position="30"/>
        <end position="62"/>
    </location>
</feature>
<evidence type="ECO:0000259" key="1">
    <source>
        <dbReference type="Pfam" id="PF00010"/>
    </source>
</evidence>
<accession>A0A8E0S3M1</accession>
<dbReference type="Pfam" id="PF00010">
    <property type="entry name" value="HLH"/>
    <property type="match status" value="1"/>
</dbReference>
<dbReference type="Proteomes" id="UP000728185">
    <property type="component" value="Unassembled WGS sequence"/>
</dbReference>
<gene>
    <name evidence="2" type="ORF">FBUS_09710</name>
</gene>
<dbReference type="Gene3D" id="4.10.280.10">
    <property type="entry name" value="Helix-loop-helix DNA-binding domain"/>
    <property type="match status" value="1"/>
</dbReference>
<evidence type="ECO:0000313" key="2">
    <source>
        <dbReference type="EMBL" id="KAA0199962.1"/>
    </source>
</evidence>
<dbReference type="SUPFAM" id="SSF47459">
    <property type="entry name" value="HLH, helix-loop-helix DNA-binding domain"/>
    <property type="match status" value="1"/>
</dbReference>
<protein>
    <recommendedName>
        <fullName evidence="1">BHLH domain-containing protein</fullName>
    </recommendedName>
</protein>
<organism evidence="2 3">
    <name type="scientific">Fasciolopsis buskii</name>
    <dbReference type="NCBI Taxonomy" id="27845"/>
    <lineage>
        <taxon>Eukaryota</taxon>
        <taxon>Metazoa</taxon>
        <taxon>Spiralia</taxon>
        <taxon>Lophotrochozoa</taxon>
        <taxon>Platyhelminthes</taxon>
        <taxon>Trematoda</taxon>
        <taxon>Digenea</taxon>
        <taxon>Plagiorchiida</taxon>
        <taxon>Echinostomata</taxon>
        <taxon>Echinostomatoidea</taxon>
        <taxon>Fasciolidae</taxon>
        <taxon>Fasciolopsis</taxon>
    </lineage>
</organism>
<sequence>MDHISTNRRPRIPKKARGVRSKKLRWVECERLREIVPSVAKCKRIDEVRIIKEAIKHISRLEEAVIQRIAAQDLSISINVIGKRVADHLPSQIFLSIASHADVRLPQLTLNERGLSFFPLPMDSIAIGRNRIAVPTGNSTGTSPCWTDEENELSLHLTQD</sequence>
<dbReference type="InterPro" id="IPR011598">
    <property type="entry name" value="bHLH_dom"/>
</dbReference>
<reference evidence="2" key="1">
    <citation type="submission" date="2019-05" db="EMBL/GenBank/DDBJ databases">
        <title>Annotation for the trematode Fasciolopsis buski.</title>
        <authorList>
            <person name="Choi Y.-J."/>
        </authorList>
    </citation>
    <scope>NUCLEOTIDE SEQUENCE</scope>
    <source>
        <strain evidence="2">HT</strain>
        <tissue evidence="2">Whole worm</tissue>
    </source>
</reference>
<comment type="caution">
    <text evidence="2">The sequence shown here is derived from an EMBL/GenBank/DDBJ whole genome shotgun (WGS) entry which is preliminary data.</text>
</comment>
<proteinExistence type="predicted"/>
<dbReference type="OrthoDB" id="10047910at2759"/>
<dbReference type="AlphaFoldDB" id="A0A8E0S3M1"/>
<dbReference type="GO" id="GO:0046983">
    <property type="term" value="F:protein dimerization activity"/>
    <property type="evidence" value="ECO:0007669"/>
    <property type="project" value="InterPro"/>
</dbReference>
<name>A0A8E0S3M1_9TREM</name>
<keyword evidence="3" id="KW-1185">Reference proteome</keyword>
<dbReference type="InterPro" id="IPR036638">
    <property type="entry name" value="HLH_DNA-bd_sf"/>
</dbReference>
<dbReference type="EMBL" id="LUCM01000816">
    <property type="protein sequence ID" value="KAA0199962.1"/>
    <property type="molecule type" value="Genomic_DNA"/>
</dbReference>
<evidence type="ECO:0000313" key="3">
    <source>
        <dbReference type="Proteomes" id="UP000728185"/>
    </source>
</evidence>